<dbReference type="NCBIfam" id="TIGR00974">
    <property type="entry name" value="3a0107s02c"/>
    <property type="match status" value="1"/>
</dbReference>
<dbReference type="RefSeq" id="WP_182630676.1">
    <property type="nucleotide sequence ID" value="NZ_JAALDM010000002.1"/>
</dbReference>
<protein>
    <recommendedName>
        <fullName evidence="10">Phosphate transport system permease protein PstA</fullName>
    </recommendedName>
</protein>
<dbReference type="Pfam" id="PF00528">
    <property type="entry name" value="BPD_transp_1"/>
    <property type="match status" value="1"/>
</dbReference>
<dbReference type="Proteomes" id="UP001589700">
    <property type="component" value="Unassembled WGS sequence"/>
</dbReference>
<feature type="transmembrane region" description="Helical" evidence="10">
    <location>
        <begin position="274"/>
        <end position="300"/>
    </location>
</feature>
<evidence type="ECO:0000256" key="2">
    <source>
        <dbReference type="ARBA" id="ARBA00004651"/>
    </source>
</evidence>
<keyword evidence="7 10" id="KW-0812">Transmembrane</keyword>
<evidence type="ECO:0000256" key="3">
    <source>
        <dbReference type="ARBA" id="ARBA00007069"/>
    </source>
</evidence>
<dbReference type="InterPro" id="IPR035906">
    <property type="entry name" value="MetI-like_sf"/>
</dbReference>
<evidence type="ECO:0000256" key="9">
    <source>
        <dbReference type="ARBA" id="ARBA00023136"/>
    </source>
</evidence>
<name>A0ABV5JRE4_9ACTN</name>
<evidence type="ECO:0000256" key="10">
    <source>
        <dbReference type="RuleBase" id="RU363043"/>
    </source>
</evidence>
<evidence type="ECO:0000313" key="13">
    <source>
        <dbReference type="Proteomes" id="UP001589700"/>
    </source>
</evidence>
<sequence>MSTSTPDLTKPAKPADTFLPISGSRKAKDKVATGIFWFCFVLAVIPLVALLYKVIASGFPAIINPTWWTNSFFLVSPSSMAGGVGHAIYGSLVQALIAAVISIPLGIAAGIMLVEYPESKLAKPTTFMVDVLAGVPSVVAAIFIFGVWVTFLQFSLSAFAVSLALVLLMLPLIVRSTEEMLKLVPDELREASYALGVPRWKTIVSVVIPTALSGMISGIFLALARIMGETAPVLILVGYTASFNYNLLEGNMASLPLLIYNQLSNPNEAGQYRIWGAALTLVIIIALANVLATFAARALAPKTK</sequence>
<feature type="domain" description="ABC transmembrane type-1" evidence="11">
    <location>
        <begin position="88"/>
        <end position="296"/>
    </location>
</feature>
<keyword evidence="9 10" id="KW-0472">Membrane</keyword>
<dbReference type="SUPFAM" id="SSF161098">
    <property type="entry name" value="MetI-like"/>
    <property type="match status" value="1"/>
</dbReference>
<dbReference type="InterPro" id="IPR005672">
    <property type="entry name" value="Phosphate_PstA"/>
</dbReference>
<evidence type="ECO:0000256" key="8">
    <source>
        <dbReference type="ARBA" id="ARBA00022989"/>
    </source>
</evidence>
<proteinExistence type="inferred from homology"/>
<feature type="transmembrane region" description="Helical" evidence="10">
    <location>
        <begin position="126"/>
        <end position="148"/>
    </location>
</feature>
<dbReference type="EMBL" id="JBHMDY010000005">
    <property type="protein sequence ID" value="MFB9260259.1"/>
    <property type="molecule type" value="Genomic_DNA"/>
</dbReference>
<evidence type="ECO:0000259" key="11">
    <source>
        <dbReference type="PROSITE" id="PS50928"/>
    </source>
</evidence>
<dbReference type="InterPro" id="IPR000515">
    <property type="entry name" value="MetI-like"/>
</dbReference>
<keyword evidence="6" id="KW-0592">Phosphate transport</keyword>
<evidence type="ECO:0000256" key="5">
    <source>
        <dbReference type="ARBA" id="ARBA00022475"/>
    </source>
</evidence>
<feature type="transmembrane region" description="Helical" evidence="10">
    <location>
        <begin position="154"/>
        <end position="174"/>
    </location>
</feature>
<keyword evidence="5 10" id="KW-1003">Cell membrane</keyword>
<evidence type="ECO:0000256" key="1">
    <source>
        <dbReference type="ARBA" id="ARBA00003510"/>
    </source>
</evidence>
<keyword evidence="8 10" id="KW-1133">Transmembrane helix</keyword>
<keyword evidence="4" id="KW-0813">Transport</keyword>
<dbReference type="Gene3D" id="1.10.3720.10">
    <property type="entry name" value="MetI-like"/>
    <property type="match status" value="1"/>
</dbReference>
<accession>A0ABV5JRE4</accession>
<dbReference type="PANTHER" id="PTHR42922">
    <property type="entry name" value="PHOSPHATE TRANSPORT SYSTEM PERMEASE PROTEIN PSTA"/>
    <property type="match status" value="1"/>
</dbReference>
<evidence type="ECO:0000313" key="12">
    <source>
        <dbReference type="EMBL" id="MFB9260259.1"/>
    </source>
</evidence>
<gene>
    <name evidence="12" type="primary">pstA</name>
    <name evidence="12" type="ORF">ACFFVD_10645</name>
</gene>
<feature type="transmembrane region" description="Helical" evidence="10">
    <location>
        <begin position="67"/>
        <end position="89"/>
    </location>
</feature>
<comment type="caution">
    <text evidence="12">The sequence shown here is derived from an EMBL/GenBank/DDBJ whole genome shotgun (WGS) entry which is preliminary data.</text>
</comment>
<feature type="transmembrane region" description="Helical" evidence="10">
    <location>
        <begin position="35"/>
        <end position="55"/>
    </location>
</feature>
<comment type="similarity">
    <text evidence="3 10">Belongs to the binding-protein-dependent transport system permease family. CysTW subfamily.</text>
</comment>
<evidence type="ECO:0000256" key="6">
    <source>
        <dbReference type="ARBA" id="ARBA00022592"/>
    </source>
</evidence>
<keyword evidence="13" id="KW-1185">Reference proteome</keyword>
<evidence type="ECO:0000256" key="4">
    <source>
        <dbReference type="ARBA" id="ARBA00022448"/>
    </source>
</evidence>
<reference evidence="12 13" key="1">
    <citation type="submission" date="2024-09" db="EMBL/GenBank/DDBJ databases">
        <authorList>
            <person name="Sun Q."/>
            <person name="Mori K."/>
        </authorList>
    </citation>
    <scope>NUCLEOTIDE SEQUENCE [LARGE SCALE GENOMIC DNA]</scope>
    <source>
        <strain evidence="12 13">CCM 7659</strain>
    </source>
</reference>
<feature type="transmembrane region" description="Helical" evidence="10">
    <location>
        <begin position="203"/>
        <end position="224"/>
    </location>
</feature>
<organism evidence="12 13">
    <name type="scientific">Dietzia aerolata</name>
    <dbReference type="NCBI Taxonomy" id="595984"/>
    <lineage>
        <taxon>Bacteria</taxon>
        <taxon>Bacillati</taxon>
        <taxon>Actinomycetota</taxon>
        <taxon>Actinomycetes</taxon>
        <taxon>Mycobacteriales</taxon>
        <taxon>Dietziaceae</taxon>
        <taxon>Dietzia</taxon>
    </lineage>
</organism>
<feature type="transmembrane region" description="Helical" evidence="10">
    <location>
        <begin position="95"/>
        <end position="114"/>
    </location>
</feature>
<comment type="function">
    <text evidence="1">Part of the binding-protein-dependent transport system for phosphate; probably responsible for the translocation of the substrate across the membrane.</text>
</comment>
<dbReference type="CDD" id="cd06261">
    <property type="entry name" value="TM_PBP2"/>
    <property type="match status" value="1"/>
</dbReference>
<evidence type="ECO:0000256" key="7">
    <source>
        <dbReference type="ARBA" id="ARBA00022692"/>
    </source>
</evidence>
<comment type="subcellular location">
    <subcellularLocation>
        <location evidence="2 10">Cell membrane</location>
        <topology evidence="2 10">Multi-pass membrane protein</topology>
    </subcellularLocation>
</comment>
<dbReference type="PROSITE" id="PS50928">
    <property type="entry name" value="ABC_TM1"/>
    <property type="match status" value="1"/>
</dbReference>
<dbReference type="InterPro" id="IPR051408">
    <property type="entry name" value="Phosphate_transprt_permease"/>
</dbReference>
<dbReference type="PANTHER" id="PTHR42922:SF1">
    <property type="entry name" value="PHOSPHATE TRANSPORT SYSTEM PERMEASE PROTEIN PSTA"/>
    <property type="match status" value="1"/>
</dbReference>